<organism evidence="1 2">
    <name type="scientific">Dreissena polymorpha</name>
    <name type="common">Zebra mussel</name>
    <name type="synonym">Mytilus polymorpha</name>
    <dbReference type="NCBI Taxonomy" id="45954"/>
    <lineage>
        <taxon>Eukaryota</taxon>
        <taxon>Metazoa</taxon>
        <taxon>Spiralia</taxon>
        <taxon>Lophotrochozoa</taxon>
        <taxon>Mollusca</taxon>
        <taxon>Bivalvia</taxon>
        <taxon>Autobranchia</taxon>
        <taxon>Heteroconchia</taxon>
        <taxon>Euheterodonta</taxon>
        <taxon>Imparidentia</taxon>
        <taxon>Neoheterodontei</taxon>
        <taxon>Myida</taxon>
        <taxon>Dreissenoidea</taxon>
        <taxon>Dreissenidae</taxon>
        <taxon>Dreissena</taxon>
    </lineage>
</organism>
<comment type="caution">
    <text evidence="1">The sequence shown here is derived from an EMBL/GenBank/DDBJ whole genome shotgun (WGS) entry which is preliminary data.</text>
</comment>
<evidence type="ECO:0000313" key="2">
    <source>
        <dbReference type="Proteomes" id="UP000828390"/>
    </source>
</evidence>
<proteinExistence type="predicted"/>
<dbReference type="Proteomes" id="UP000828390">
    <property type="component" value="Unassembled WGS sequence"/>
</dbReference>
<evidence type="ECO:0000313" key="1">
    <source>
        <dbReference type="EMBL" id="KAH3864760.1"/>
    </source>
</evidence>
<dbReference type="AlphaFoldDB" id="A0A9D4LV14"/>
<gene>
    <name evidence="1" type="ORF">DPMN_027786</name>
</gene>
<keyword evidence="2" id="KW-1185">Reference proteome</keyword>
<reference evidence="1" key="2">
    <citation type="submission" date="2020-11" db="EMBL/GenBank/DDBJ databases">
        <authorList>
            <person name="McCartney M.A."/>
            <person name="Auch B."/>
            <person name="Kono T."/>
            <person name="Mallez S."/>
            <person name="Becker A."/>
            <person name="Gohl D.M."/>
            <person name="Silverstein K.A.T."/>
            <person name="Koren S."/>
            <person name="Bechman K.B."/>
            <person name="Herman A."/>
            <person name="Abrahante J.E."/>
            <person name="Garbe J."/>
        </authorList>
    </citation>
    <scope>NUCLEOTIDE SEQUENCE</scope>
    <source>
        <strain evidence="1">Duluth1</strain>
        <tissue evidence="1">Whole animal</tissue>
    </source>
</reference>
<reference evidence="1" key="1">
    <citation type="journal article" date="2019" name="bioRxiv">
        <title>The Genome of the Zebra Mussel, Dreissena polymorpha: A Resource for Invasive Species Research.</title>
        <authorList>
            <person name="McCartney M.A."/>
            <person name="Auch B."/>
            <person name="Kono T."/>
            <person name="Mallez S."/>
            <person name="Zhang Y."/>
            <person name="Obille A."/>
            <person name="Becker A."/>
            <person name="Abrahante J.E."/>
            <person name="Garbe J."/>
            <person name="Badalamenti J.P."/>
            <person name="Herman A."/>
            <person name="Mangelson H."/>
            <person name="Liachko I."/>
            <person name="Sullivan S."/>
            <person name="Sone E.D."/>
            <person name="Koren S."/>
            <person name="Silverstein K.A.T."/>
            <person name="Beckman K.B."/>
            <person name="Gohl D.M."/>
        </authorList>
    </citation>
    <scope>NUCLEOTIDE SEQUENCE</scope>
    <source>
        <strain evidence="1">Duluth1</strain>
        <tissue evidence="1">Whole animal</tissue>
    </source>
</reference>
<accession>A0A9D4LV14</accession>
<name>A0A9D4LV14_DREPO</name>
<protein>
    <submittedName>
        <fullName evidence="1">Uncharacterized protein</fullName>
    </submittedName>
</protein>
<dbReference type="EMBL" id="JAIWYP010000002">
    <property type="protein sequence ID" value="KAH3864760.1"/>
    <property type="molecule type" value="Genomic_DNA"/>
</dbReference>
<sequence>MTWSVTLQERIQDGFHALPISVSGHVISIIQNLSGSPPDSHLITEICHFLLLAHPAAFTYINHMRMSFYFNLPWTQPDAVPGLRWRVGQMRALEGDALPSHSTPIKMGFSGNEGTCMFAS</sequence>